<dbReference type="Pfam" id="PF07090">
    <property type="entry name" value="GATase1_like"/>
    <property type="match status" value="1"/>
</dbReference>
<dbReference type="RefSeq" id="WP_170141715.1">
    <property type="nucleotide sequence ID" value="NZ_BHGK01000001.1"/>
</dbReference>
<comment type="caution">
    <text evidence="2">The sequence shown here is derived from an EMBL/GenBank/DDBJ whole genome shotgun (WGS) entry which is preliminary data.</text>
</comment>
<dbReference type="EMBL" id="BHGK01000001">
    <property type="protein sequence ID" value="GCA67705.1"/>
    <property type="molecule type" value="Genomic_DNA"/>
</dbReference>
<keyword evidence="3" id="KW-1185">Reference proteome</keyword>
<dbReference type="InterPro" id="IPR029062">
    <property type="entry name" value="Class_I_gatase-like"/>
</dbReference>
<gene>
    <name evidence="2" type="ORF">KGMB01110_21410</name>
</gene>
<evidence type="ECO:0000313" key="3">
    <source>
        <dbReference type="Proteomes" id="UP000265643"/>
    </source>
</evidence>
<accession>A0A391P2H1</accession>
<organism evidence="2 3">
    <name type="scientific">Mediterraneibacter butyricigenes</name>
    <dbReference type="NCBI Taxonomy" id="2316025"/>
    <lineage>
        <taxon>Bacteria</taxon>
        <taxon>Bacillati</taxon>
        <taxon>Bacillota</taxon>
        <taxon>Clostridia</taxon>
        <taxon>Lachnospirales</taxon>
        <taxon>Lachnospiraceae</taxon>
        <taxon>Mediterraneibacter</taxon>
    </lineage>
</organism>
<dbReference type="SUPFAM" id="SSF52317">
    <property type="entry name" value="Class I glutamine amidotransferase-like"/>
    <property type="match status" value="1"/>
</dbReference>
<dbReference type="PANTHER" id="PTHR37947:SF1">
    <property type="entry name" value="BLL2462 PROTEIN"/>
    <property type="match status" value="1"/>
</dbReference>
<dbReference type="Proteomes" id="UP000265643">
    <property type="component" value="Unassembled WGS sequence"/>
</dbReference>
<sequence>MKKVLIVGESWTVQETHVKGFDTVDLGRLEQDSSSHLVEALKNAGIEVDYLPSHLAQYHFPDTVEQLNEYSAIALSDIGSNTIMMDPIMQFQGIRKPNRMLAMVDYVKNGGGLAMFGGYLSFSGIENKARYAMTPLAEILPVEMLNYDDRMEHPEGIVPAVVKADHPVLSGTEGEWPWFLGYNKIKAKPEAEEIAVIGKDDTFMASMEVGKGRTFAFASDCAMHWGSKAFLAWDGYQKVMPNIFKWLAKEI</sequence>
<evidence type="ECO:0000259" key="1">
    <source>
        <dbReference type="Pfam" id="PF07090"/>
    </source>
</evidence>
<protein>
    <recommendedName>
        <fullName evidence="1">Putative glutamine amidotransferase domain-containing protein</fullName>
    </recommendedName>
</protein>
<proteinExistence type="predicted"/>
<reference evidence="3" key="1">
    <citation type="submission" date="2018-09" db="EMBL/GenBank/DDBJ databases">
        <title>Draft Genome Sequence of Mediterraneibacter sp. KCTC 15684.</title>
        <authorList>
            <person name="Kim J.S."/>
            <person name="Han K.I."/>
            <person name="Suh M.K."/>
            <person name="Lee K.C."/>
            <person name="Eom M.K."/>
            <person name="Lee J.H."/>
            <person name="Park S.H."/>
            <person name="Kang S.W."/>
            <person name="Park J.E."/>
            <person name="Oh B.S."/>
            <person name="Yu S.Y."/>
            <person name="Choi S.H."/>
            <person name="Lee D.H."/>
            <person name="Yoon H."/>
            <person name="Kim B."/>
            <person name="Yang S.J."/>
            <person name="Lee J.S."/>
        </authorList>
    </citation>
    <scope>NUCLEOTIDE SEQUENCE [LARGE SCALE GENOMIC DNA]</scope>
    <source>
        <strain evidence="3">KCTC 15684</strain>
    </source>
</reference>
<dbReference type="InterPro" id="IPR010768">
    <property type="entry name" value="GATase1-like"/>
</dbReference>
<dbReference type="PANTHER" id="PTHR37947">
    <property type="entry name" value="BLL2462 PROTEIN"/>
    <property type="match status" value="1"/>
</dbReference>
<dbReference type="Gene3D" id="3.40.50.880">
    <property type="match status" value="1"/>
</dbReference>
<name>A0A391P2H1_9FIRM</name>
<evidence type="ECO:0000313" key="2">
    <source>
        <dbReference type="EMBL" id="GCA67705.1"/>
    </source>
</evidence>
<dbReference type="AlphaFoldDB" id="A0A391P2H1"/>
<feature type="domain" description="Putative glutamine amidotransferase" evidence="1">
    <location>
        <begin position="3"/>
        <end position="248"/>
    </location>
</feature>
<dbReference type="CDD" id="cd03143">
    <property type="entry name" value="A4_beta-galactosidase_middle_domain"/>
    <property type="match status" value="1"/>
</dbReference>